<dbReference type="Proteomes" id="UP000007802">
    <property type="component" value="Unassembled WGS sequence"/>
</dbReference>
<name>A0A0J9EPT2_AJEDA</name>
<evidence type="ECO:0000313" key="1">
    <source>
        <dbReference type="EMBL" id="KMW68298.1"/>
    </source>
</evidence>
<organism evidence="1">
    <name type="scientific">Ajellomyces dermatitidis (strain ATCC 18188 / CBS 674.68)</name>
    <name type="common">Blastomyces dermatitidis</name>
    <dbReference type="NCBI Taxonomy" id="653446"/>
    <lineage>
        <taxon>Eukaryota</taxon>
        <taxon>Fungi</taxon>
        <taxon>Dikarya</taxon>
        <taxon>Ascomycota</taxon>
        <taxon>Pezizomycotina</taxon>
        <taxon>Eurotiomycetes</taxon>
        <taxon>Eurotiomycetidae</taxon>
        <taxon>Onygenales</taxon>
        <taxon>Ajellomycetaceae</taxon>
        <taxon>Blastomyces</taxon>
    </lineage>
</organism>
<dbReference type="EMBL" id="GG749462">
    <property type="protein sequence ID" value="KMW68298.1"/>
    <property type="molecule type" value="Genomic_DNA"/>
</dbReference>
<dbReference type="AlphaFoldDB" id="A0A0J9EPT2"/>
<gene>
    <name evidence="1" type="ORF">BDDG_12721</name>
</gene>
<protein>
    <submittedName>
        <fullName evidence="1">Uncharacterized protein</fullName>
    </submittedName>
</protein>
<sequence length="69" mass="7956">MQESFHLNGMWAIFDQFCDACAISTCNGVGVEDFSRTVCIVKYPRSEEIKFLFKGLRMGVIQFLRETQI</sequence>
<accession>A0A0J9EPT2</accession>
<proteinExistence type="predicted"/>
<reference evidence="1" key="1">
    <citation type="submission" date="2010-03" db="EMBL/GenBank/DDBJ databases">
        <title>Annotation of Blastomyces dermatitidis strain ATCC 18188.</title>
        <authorList>
            <consortium name="The Broad Institute Genome Sequencing Platform"/>
            <consortium name="Broad Institute Genome Sequencing Center for Infectious Disease."/>
            <person name="Cuomo C."/>
            <person name="Klein B."/>
            <person name="Sullivan T."/>
            <person name="Heitman J."/>
            <person name="Young S."/>
            <person name="Zeng Q."/>
            <person name="Gargeya S."/>
            <person name="Alvarado L."/>
            <person name="Berlin A.M."/>
            <person name="Chapman S.B."/>
            <person name="Chen Z."/>
            <person name="Freedman E."/>
            <person name="Gellesch M."/>
            <person name="Goldberg J."/>
            <person name="Griggs A."/>
            <person name="Gujja S."/>
            <person name="Heilman E."/>
            <person name="Heiman D."/>
            <person name="Howarth C."/>
            <person name="Mehta T."/>
            <person name="Neiman D."/>
            <person name="Pearson M."/>
            <person name="Roberts A."/>
            <person name="Saif S."/>
            <person name="Shea T."/>
            <person name="Shenoy N."/>
            <person name="Sisk P."/>
            <person name="Stolte C."/>
            <person name="Sykes S."/>
            <person name="White J."/>
            <person name="Yandava C."/>
            <person name="Haas B."/>
            <person name="Nusbaum C."/>
            <person name="Birren B."/>
        </authorList>
    </citation>
    <scope>NUCLEOTIDE SEQUENCE</scope>
    <source>
        <strain evidence="1">ATCC 18188</strain>
    </source>
</reference>